<keyword evidence="3" id="KW-1003">Cell membrane</keyword>
<name>A0A5C8NPH0_9BACI</name>
<evidence type="ECO:0000256" key="4">
    <source>
        <dbReference type="ARBA" id="ARBA00022692"/>
    </source>
</evidence>
<keyword evidence="6 7" id="KW-0472">Membrane</keyword>
<feature type="transmembrane region" description="Helical" evidence="7">
    <location>
        <begin position="128"/>
        <end position="150"/>
    </location>
</feature>
<keyword evidence="4 7" id="KW-0812">Transmembrane</keyword>
<dbReference type="CDD" id="cd17324">
    <property type="entry name" value="MFS_NepI_like"/>
    <property type="match status" value="1"/>
</dbReference>
<dbReference type="AlphaFoldDB" id="A0A5C8NPH0"/>
<dbReference type="InterPro" id="IPR036259">
    <property type="entry name" value="MFS_trans_sf"/>
</dbReference>
<organism evidence="9 10">
    <name type="scientific">Cerasibacillus terrae</name>
    <dbReference type="NCBI Taxonomy" id="2498845"/>
    <lineage>
        <taxon>Bacteria</taxon>
        <taxon>Bacillati</taxon>
        <taxon>Bacillota</taxon>
        <taxon>Bacilli</taxon>
        <taxon>Bacillales</taxon>
        <taxon>Bacillaceae</taxon>
        <taxon>Cerasibacillus</taxon>
    </lineage>
</organism>
<dbReference type="Pfam" id="PF07690">
    <property type="entry name" value="MFS_1"/>
    <property type="match status" value="1"/>
</dbReference>
<feature type="transmembrane region" description="Helical" evidence="7">
    <location>
        <begin position="354"/>
        <end position="376"/>
    </location>
</feature>
<feature type="transmembrane region" description="Helical" evidence="7">
    <location>
        <begin position="156"/>
        <end position="178"/>
    </location>
</feature>
<evidence type="ECO:0000256" key="2">
    <source>
        <dbReference type="ARBA" id="ARBA00022448"/>
    </source>
</evidence>
<sequence length="388" mass="41626">MDKRVYFLMIVSFIVGMVELIIGGILDLIATDLQVSLGKAGFLITIFSLIFAIAGPVLLIATANIERKRLTLFSLYIFLVGNIITILSSSYGIVFLGRIISSASGALLIVLCLVMAPRLVEPKYRGRAIGLVSMGVSASLVLGVPLGMILGNTLGWKAPFILVSLLTLLSIIGVHFFMERVTPKPSIPIKQQIVTLKDRKILFAHITTFLFLAGHTAIYAYLNPFLQSTMGASGNWISTIYLIFGIAAVSGGGFGGTLADTFGVRKTIMGVIILFAAAIFALPHTTSILPVFFIVLIIWGVMSWALSPAMQSFLIEASPDTSDIQQSLNNSSLHFGIAFGSFIGGIVIEQTSVVHNATIGGILVLLSLATAVISMYSRNVLSNKYHAH</sequence>
<keyword evidence="2" id="KW-0813">Transport</keyword>
<proteinExistence type="predicted"/>
<dbReference type="EMBL" id="VDUW01000007">
    <property type="protein sequence ID" value="TXL63674.1"/>
    <property type="molecule type" value="Genomic_DNA"/>
</dbReference>
<comment type="subcellular location">
    <subcellularLocation>
        <location evidence="1">Cell membrane</location>
        <topology evidence="1">Multi-pass membrane protein</topology>
    </subcellularLocation>
</comment>
<feature type="transmembrane region" description="Helical" evidence="7">
    <location>
        <begin position="201"/>
        <end position="222"/>
    </location>
</feature>
<dbReference type="RefSeq" id="WP_147668151.1">
    <property type="nucleotide sequence ID" value="NZ_VDUW01000007.1"/>
</dbReference>
<protein>
    <submittedName>
        <fullName evidence="9">MFS transporter</fullName>
    </submittedName>
</protein>
<dbReference type="SUPFAM" id="SSF103473">
    <property type="entry name" value="MFS general substrate transporter"/>
    <property type="match status" value="1"/>
</dbReference>
<evidence type="ECO:0000256" key="7">
    <source>
        <dbReference type="SAM" id="Phobius"/>
    </source>
</evidence>
<feature type="transmembrane region" description="Helical" evidence="7">
    <location>
        <begin position="328"/>
        <end position="348"/>
    </location>
</feature>
<feature type="transmembrane region" description="Helical" evidence="7">
    <location>
        <begin position="234"/>
        <end position="255"/>
    </location>
</feature>
<keyword evidence="5 7" id="KW-1133">Transmembrane helix</keyword>
<dbReference type="GO" id="GO:0005886">
    <property type="term" value="C:plasma membrane"/>
    <property type="evidence" value="ECO:0007669"/>
    <property type="project" value="UniProtKB-SubCell"/>
</dbReference>
<evidence type="ECO:0000313" key="9">
    <source>
        <dbReference type="EMBL" id="TXL63674.1"/>
    </source>
</evidence>
<feature type="transmembrane region" description="Helical" evidence="7">
    <location>
        <begin position="7"/>
        <end position="30"/>
    </location>
</feature>
<keyword evidence="10" id="KW-1185">Reference proteome</keyword>
<dbReference type="Proteomes" id="UP000321574">
    <property type="component" value="Unassembled WGS sequence"/>
</dbReference>
<feature type="domain" description="Major facilitator superfamily (MFS) profile" evidence="8">
    <location>
        <begin position="4"/>
        <end position="385"/>
    </location>
</feature>
<dbReference type="PANTHER" id="PTHR43124:SF10">
    <property type="entry name" value="PURINE EFFLUX PUMP PBUE"/>
    <property type="match status" value="1"/>
</dbReference>
<evidence type="ECO:0000256" key="1">
    <source>
        <dbReference type="ARBA" id="ARBA00004651"/>
    </source>
</evidence>
<dbReference type="GO" id="GO:0022857">
    <property type="term" value="F:transmembrane transporter activity"/>
    <property type="evidence" value="ECO:0007669"/>
    <property type="project" value="InterPro"/>
</dbReference>
<dbReference type="OrthoDB" id="2727100at2"/>
<evidence type="ECO:0000259" key="8">
    <source>
        <dbReference type="PROSITE" id="PS50850"/>
    </source>
</evidence>
<reference evidence="9 10" key="1">
    <citation type="submission" date="2019-06" db="EMBL/GenBank/DDBJ databases">
        <title>Cerasibacillus sp. nov., isolated from maize field.</title>
        <authorList>
            <person name="Lin S.-Y."/>
            <person name="Tsai C.-F."/>
            <person name="Young C.-C."/>
        </authorList>
    </citation>
    <scope>NUCLEOTIDE SEQUENCE [LARGE SCALE GENOMIC DNA]</scope>
    <source>
        <strain evidence="9 10">CC-CFT480</strain>
    </source>
</reference>
<dbReference type="InterPro" id="IPR011701">
    <property type="entry name" value="MFS"/>
</dbReference>
<dbReference type="PANTHER" id="PTHR43124">
    <property type="entry name" value="PURINE EFFLUX PUMP PBUE"/>
    <property type="match status" value="1"/>
</dbReference>
<evidence type="ECO:0000256" key="6">
    <source>
        <dbReference type="ARBA" id="ARBA00023136"/>
    </source>
</evidence>
<dbReference type="PROSITE" id="PS50850">
    <property type="entry name" value="MFS"/>
    <property type="match status" value="1"/>
</dbReference>
<dbReference type="Gene3D" id="1.20.1250.20">
    <property type="entry name" value="MFS general substrate transporter like domains"/>
    <property type="match status" value="2"/>
</dbReference>
<evidence type="ECO:0000256" key="3">
    <source>
        <dbReference type="ARBA" id="ARBA00022475"/>
    </source>
</evidence>
<evidence type="ECO:0000256" key="5">
    <source>
        <dbReference type="ARBA" id="ARBA00022989"/>
    </source>
</evidence>
<gene>
    <name evidence="9" type="ORF">FHP05_10875</name>
</gene>
<feature type="transmembrane region" description="Helical" evidence="7">
    <location>
        <begin position="267"/>
        <end position="282"/>
    </location>
</feature>
<feature type="transmembrane region" description="Helical" evidence="7">
    <location>
        <begin position="73"/>
        <end position="93"/>
    </location>
</feature>
<comment type="caution">
    <text evidence="9">The sequence shown here is derived from an EMBL/GenBank/DDBJ whole genome shotgun (WGS) entry which is preliminary data.</text>
</comment>
<dbReference type="InterPro" id="IPR050189">
    <property type="entry name" value="MFS_Efflux_Transporters"/>
</dbReference>
<feature type="transmembrane region" description="Helical" evidence="7">
    <location>
        <begin position="42"/>
        <end position="61"/>
    </location>
</feature>
<dbReference type="InterPro" id="IPR020846">
    <property type="entry name" value="MFS_dom"/>
</dbReference>
<accession>A0A5C8NPH0</accession>
<evidence type="ECO:0000313" key="10">
    <source>
        <dbReference type="Proteomes" id="UP000321574"/>
    </source>
</evidence>
<feature type="transmembrane region" description="Helical" evidence="7">
    <location>
        <begin position="99"/>
        <end position="116"/>
    </location>
</feature>